<keyword evidence="6" id="KW-1015">Disulfide bond</keyword>
<keyword evidence="7" id="KW-0325">Glycoprotein</keyword>
<dbReference type="SUPFAM" id="SSF48726">
    <property type="entry name" value="Immunoglobulin"/>
    <property type="match status" value="2"/>
</dbReference>
<evidence type="ECO:0000256" key="2">
    <source>
        <dbReference type="ARBA" id="ARBA00022475"/>
    </source>
</evidence>
<feature type="transmembrane region" description="Helical" evidence="8">
    <location>
        <begin position="208"/>
        <end position="228"/>
    </location>
</feature>
<evidence type="ECO:0000256" key="7">
    <source>
        <dbReference type="ARBA" id="ARBA00023180"/>
    </source>
</evidence>
<dbReference type="Proteomes" id="UP001369086">
    <property type="component" value="Unassembled WGS sequence"/>
</dbReference>
<evidence type="ECO:0000313" key="10">
    <source>
        <dbReference type="EMBL" id="KAK6467030.1"/>
    </source>
</evidence>
<dbReference type="PANTHER" id="PTHR19433:SF111">
    <property type="entry name" value="T CELL RECEPTOR ALPHA VARIABLE 4"/>
    <property type="match status" value="1"/>
</dbReference>
<name>A0ABR0Y3Q3_HUSHU</name>
<gene>
    <name evidence="10" type="ORF">HHUSO_G35392</name>
</gene>
<keyword evidence="8" id="KW-1133">Transmembrane helix</keyword>
<keyword evidence="3" id="KW-0732">Signal</keyword>
<evidence type="ECO:0000256" key="5">
    <source>
        <dbReference type="ARBA" id="ARBA00023136"/>
    </source>
</evidence>
<dbReference type="Pfam" id="PF07654">
    <property type="entry name" value="C1-set"/>
    <property type="match status" value="1"/>
</dbReference>
<evidence type="ECO:0000259" key="9">
    <source>
        <dbReference type="PROSITE" id="PS50835"/>
    </source>
</evidence>
<dbReference type="InterPro" id="IPR036179">
    <property type="entry name" value="Ig-like_dom_sf"/>
</dbReference>
<dbReference type="InterPro" id="IPR052051">
    <property type="entry name" value="TCR_complex_component"/>
</dbReference>
<proteinExistence type="predicted"/>
<evidence type="ECO:0000256" key="1">
    <source>
        <dbReference type="ARBA" id="ARBA00004236"/>
    </source>
</evidence>
<evidence type="ECO:0000256" key="4">
    <source>
        <dbReference type="ARBA" id="ARBA00022859"/>
    </source>
</evidence>
<dbReference type="EMBL" id="JAHFZB010000051">
    <property type="protein sequence ID" value="KAK6467030.1"/>
    <property type="molecule type" value="Genomic_DNA"/>
</dbReference>
<dbReference type="PROSITE" id="PS50835">
    <property type="entry name" value="IG_LIKE"/>
    <property type="match status" value="1"/>
</dbReference>
<dbReference type="InterPro" id="IPR003597">
    <property type="entry name" value="Ig_C1-set"/>
</dbReference>
<dbReference type="InterPro" id="IPR007110">
    <property type="entry name" value="Ig-like_dom"/>
</dbReference>
<dbReference type="InterPro" id="IPR013783">
    <property type="entry name" value="Ig-like_fold"/>
</dbReference>
<dbReference type="Pfam" id="PF07686">
    <property type="entry name" value="V-set"/>
    <property type="match status" value="1"/>
</dbReference>
<keyword evidence="5 8" id="KW-0472">Membrane</keyword>
<feature type="domain" description="Ig-like" evidence="9">
    <location>
        <begin position="1"/>
        <end position="89"/>
    </location>
</feature>
<accession>A0ABR0Y3Q3</accession>
<keyword evidence="4" id="KW-0391">Immunity</keyword>
<comment type="subcellular location">
    <subcellularLocation>
        <location evidence="1">Cell membrane</location>
    </subcellularLocation>
</comment>
<keyword evidence="11" id="KW-1185">Reference proteome</keyword>
<dbReference type="Gene3D" id="2.60.40.10">
    <property type="entry name" value="Immunoglobulins"/>
    <property type="match status" value="2"/>
</dbReference>
<keyword evidence="8" id="KW-0812">Transmembrane</keyword>
<reference evidence="10 11" key="1">
    <citation type="submission" date="2021-05" db="EMBL/GenBank/DDBJ databases">
        <authorList>
            <person name="Zahm M."/>
            <person name="Klopp C."/>
            <person name="Cabau C."/>
            <person name="Kuhl H."/>
            <person name="Suciu R."/>
            <person name="Ciorpac M."/>
            <person name="Holostenco D."/>
            <person name="Gessner J."/>
            <person name="Wuertz S."/>
            <person name="Hohne C."/>
            <person name="Stock M."/>
            <person name="Gislard M."/>
            <person name="Lluch J."/>
            <person name="Milhes M."/>
            <person name="Lampietro C."/>
            <person name="Lopez Roques C."/>
            <person name="Donnadieu C."/>
            <person name="Du K."/>
            <person name="Schartl M."/>
            <person name="Guiguen Y."/>
        </authorList>
    </citation>
    <scope>NUCLEOTIDE SEQUENCE [LARGE SCALE GENOMIC DNA]</scope>
    <source>
        <strain evidence="10">Hh-F2</strain>
        <tissue evidence="10">Blood</tissue>
    </source>
</reference>
<organism evidence="10 11">
    <name type="scientific">Huso huso</name>
    <name type="common">Beluga</name>
    <name type="synonym">Acipenser huso</name>
    <dbReference type="NCBI Taxonomy" id="61971"/>
    <lineage>
        <taxon>Eukaryota</taxon>
        <taxon>Metazoa</taxon>
        <taxon>Chordata</taxon>
        <taxon>Craniata</taxon>
        <taxon>Vertebrata</taxon>
        <taxon>Euteleostomi</taxon>
        <taxon>Actinopterygii</taxon>
        <taxon>Chondrostei</taxon>
        <taxon>Acipenseriformes</taxon>
        <taxon>Acipenseridae</taxon>
        <taxon>Huso</taxon>
    </lineage>
</organism>
<evidence type="ECO:0000256" key="6">
    <source>
        <dbReference type="ARBA" id="ARBA00023157"/>
    </source>
</evidence>
<keyword evidence="2" id="KW-1003">Cell membrane</keyword>
<evidence type="ECO:0000256" key="8">
    <source>
        <dbReference type="SAM" id="Phobius"/>
    </source>
</evidence>
<comment type="caution">
    <text evidence="10">The sequence shown here is derived from an EMBL/GenBank/DDBJ whole genome shotgun (WGS) entry which is preliminary data.</text>
</comment>
<protein>
    <recommendedName>
        <fullName evidence="9">Ig-like domain-containing protein</fullName>
    </recommendedName>
</protein>
<evidence type="ECO:0000313" key="11">
    <source>
        <dbReference type="Proteomes" id="UP001369086"/>
    </source>
</evidence>
<evidence type="ECO:0000256" key="3">
    <source>
        <dbReference type="ARBA" id="ARBA00022729"/>
    </source>
</evidence>
<dbReference type="PANTHER" id="PTHR19433">
    <property type="entry name" value="T-CELL RECEPTOR ALPHA CHAIN V REGION-RELATED"/>
    <property type="match status" value="1"/>
</dbReference>
<dbReference type="InterPro" id="IPR013106">
    <property type="entry name" value="Ig_V-set"/>
</dbReference>
<sequence>MQCSIGTALVESSLISWYRARPGGVLEPVTQFIRHVLTTGRYTGEIHNENGSFSLTIGNVQRSDSGLYFCIVRASRTFTPGSSSRLVVTDPEIIPSIQFFSPGSDERKSGWTESVPAVCLVRDASPLWGRVLWTIPGVSAEPESGRDEGLIGPNGAYTVTSHVTISAEQWESGGVECRVLNNATGEIFTARKTNTNTHKDADCFPYLVWRYVLIPGVLVTMWIHFAVVHWKDKKQRGRFQEEI</sequence>